<dbReference type="Pfam" id="PF01914">
    <property type="entry name" value="MarC"/>
    <property type="match status" value="1"/>
</dbReference>
<evidence type="ECO:0000256" key="4">
    <source>
        <dbReference type="ARBA" id="ARBA00022692"/>
    </source>
</evidence>
<feature type="transmembrane region" description="Helical" evidence="7">
    <location>
        <begin position="157"/>
        <end position="177"/>
    </location>
</feature>
<proteinExistence type="inferred from homology"/>
<feature type="transmembrane region" description="Helical" evidence="7">
    <location>
        <begin position="29"/>
        <end position="47"/>
    </location>
</feature>
<dbReference type="RefSeq" id="WP_194931053.1">
    <property type="nucleotide sequence ID" value="NZ_JADLZT010000005.1"/>
</dbReference>
<evidence type="ECO:0000256" key="3">
    <source>
        <dbReference type="ARBA" id="ARBA00022475"/>
    </source>
</evidence>
<keyword evidence="9" id="KW-1185">Reference proteome</keyword>
<comment type="similarity">
    <text evidence="2 7">Belongs to the UPF0056 (MarC) family.</text>
</comment>
<feature type="transmembrane region" description="Helical" evidence="7">
    <location>
        <begin position="87"/>
        <end position="109"/>
    </location>
</feature>
<evidence type="ECO:0000256" key="7">
    <source>
        <dbReference type="RuleBase" id="RU362048"/>
    </source>
</evidence>
<dbReference type="PANTHER" id="PTHR33508">
    <property type="entry name" value="UPF0056 MEMBRANE PROTEIN YHCE"/>
    <property type="match status" value="1"/>
</dbReference>
<keyword evidence="3" id="KW-1003">Cell membrane</keyword>
<comment type="subcellular location">
    <subcellularLocation>
        <location evidence="1 7">Cell membrane</location>
        <topology evidence="1 7">Multi-pass membrane protein</topology>
    </subcellularLocation>
</comment>
<evidence type="ECO:0000256" key="5">
    <source>
        <dbReference type="ARBA" id="ARBA00022989"/>
    </source>
</evidence>
<dbReference type="EMBL" id="JADLZT010000005">
    <property type="protein sequence ID" value="MBF6024457.1"/>
    <property type="molecule type" value="Genomic_DNA"/>
</dbReference>
<feature type="transmembrane region" description="Helical" evidence="7">
    <location>
        <begin position="189"/>
        <end position="209"/>
    </location>
</feature>
<keyword evidence="6 7" id="KW-0472">Membrane</keyword>
<name>A0ABS0B9L6_9GAMM</name>
<comment type="caution">
    <text evidence="8">The sequence shown here is derived from an EMBL/GenBank/DDBJ whole genome shotgun (WGS) entry which is preliminary data.</text>
</comment>
<protein>
    <recommendedName>
        <fullName evidence="7">UPF0056 membrane protein</fullName>
    </recommendedName>
</protein>
<dbReference type="PANTHER" id="PTHR33508:SF1">
    <property type="entry name" value="UPF0056 MEMBRANE PROTEIN YHCE"/>
    <property type="match status" value="1"/>
</dbReference>
<sequence length="221" mass="23323">MSAPELLVLLQAAAEAPQAYDLTAENVFLAFFIMLGPIKAIGPFFAATRELDPGKLRALAFKIFVFGVIAVLLAGLVGSAMLRKWQISTPAMMLAGGLIFLLVALQMVLAQYEKDPPAPAAGGPQVMHLVFPVTVTPYGVAALICLMALSGSFDRSLTVLGLALGVMVLNLLAMLAVRPIMRWVGPVPLQILGAVLGILQVALALQIIVRALQKLGLPLTT</sequence>
<organism evidence="8 9">
    <name type="scientific">Lysobacter niastensis</name>
    <dbReference type="NCBI Taxonomy" id="380629"/>
    <lineage>
        <taxon>Bacteria</taxon>
        <taxon>Pseudomonadati</taxon>
        <taxon>Pseudomonadota</taxon>
        <taxon>Gammaproteobacteria</taxon>
        <taxon>Lysobacterales</taxon>
        <taxon>Lysobacteraceae</taxon>
        <taxon>Lysobacter</taxon>
    </lineage>
</organism>
<evidence type="ECO:0000313" key="9">
    <source>
        <dbReference type="Proteomes" id="UP001429984"/>
    </source>
</evidence>
<dbReference type="InterPro" id="IPR002771">
    <property type="entry name" value="Multi_antbiot-R_MarC"/>
</dbReference>
<gene>
    <name evidence="8" type="ORF">IU514_10495</name>
</gene>
<reference evidence="8 9" key="1">
    <citation type="submission" date="2020-11" db="EMBL/GenBank/DDBJ databases">
        <title>Draft Genome Sequence and Secondary Metabolite Biosynthetic Potential of the Lysobacter niastensis Type strain DSM 18481.</title>
        <authorList>
            <person name="Turrini P."/>
            <person name="Artuso I."/>
            <person name="Tescari M."/>
            <person name="Lugli G.A."/>
            <person name="Frangipani E."/>
            <person name="Ventura M."/>
            <person name="Visca P."/>
        </authorList>
    </citation>
    <scope>NUCLEOTIDE SEQUENCE [LARGE SCALE GENOMIC DNA]</scope>
    <source>
        <strain evidence="8 9">DSM 18481</strain>
    </source>
</reference>
<dbReference type="Proteomes" id="UP001429984">
    <property type="component" value="Unassembled WGS sequence"/>
</dbReference>
<keyword evidence="4 7" id="KW-0812">Transmembrane</keyword>
<accession>A0ABS0B9L6</accession>
<evidence type="ECO:0000313" key="8">
    <source>
        <dbReference type="EMBL" id="MBF6024457.1"/>
    </source>
</evidence>
<evidence type="ECO:0000256" key="6">
    <source>
        <dbReference type="ARBA" id="ARBA00023136"/>
    </source>
</evidence>
<feature type="transmembrane region" description="Helical" evidence="7">
    <location>
        <begin position="59"/>
        <end position="81"/>
    </location>
</feature>
<keyword evidence="5 7" id="KW-1133">Transmembrane helix</keyword>
<feature type="transmembrane region" description="Helical" evidence="7">
    <location>
        <begin position="129"/>
        <end position="151"/>
    </location>
</feature>
<evidence type="ECO:0000256" key="2">
    <source>
        <dbReference type="ARBA" id="ARBA00009784"/>
    </source>
</evidence>
<evidence type="ECO:0000256" key="1">
    <source>
        <dbReference type="ARBA" id="ARBA00004651"/>
    </source>
</evidence>